<dbReference type="SUPFAM" id="SSF46689">
    <property type="entry name" value="Homeodomain-like"/>
    <property type="match status" value="1"/>
</dbReference>
<dbReference type="EMBL" id="CP036274">
    <property type="protein sequence ID" value="QDU27919.1"/>
    <property type="molecule type" value="Genomic_DNA"/>
</dbReference>
<organism evidence="1 2">
    <name type="scientific">Anatilimnocola aggregata</name>
    <dbReference type="NCBI Taxonomy" id="2528021"/>
    <lineage>
        <taxon>Bacteria</taxon>
        <taxon>Pseudomonadati</taxon>
        <taxon>Planctomycetota</taxon>
        <taxon>Planctomycetia</taxon>
        <taxon>Pirellulales</taxon>
        <taxon>Pirellulaceae</taxon>
        <taxon>Anatilimnocola</taxon>
    </lineage>
</organism>
<dbReference type="Proteomes" id="UP000315017">
    <property type="component" value="Chromosome"/>
</dbReference>
<evidence type="ECO:0000313" key="1">
    <source>
        <dbReference type="EMBL" id="QDU27919.1"/>
    </source>
</evidence>
<keyword evidence="2" id="KW-1185">Reference proteome</keyword>
<dbReference type="Pfam" id="PF04255">
    <property type="entry name" value="DUF433"/>
    <property type="match status" value="1"/>
</dbReference>
<dbReference type="InterPro" id="IPR036388">
    <property type="entry name" value="WH-like_DNA-bd_sf"/>
</dbReference>
<dbReference type="InterPro" id="IPR009057">
    <property type="entry name" value="Homeodomain-like_sf"/>
</dbReference>
<dbReference type="RefSeq" id="WP_145089329.1">
    <property type="nucleotide sequence ID" value="NZ_CP036274.1"/>
</dbReference>
<name>A0A517YCJ8_9BACT</name>
<protein>
    <recommendedName>
        <fullName evidence="3">DUF433 domain-containing protein</fullName>
    </recommendedName>
</protein>
<evidence type="ECO:0000313" key="2">
    <source>
        <dbReference type="Proteomes" id="UP000315017"/>
    </source>
</evidence>
<sequence>MILPLAAVEVPLVADEQGGLRVRGTRVLLERVVRAFENGATPEGIVQCYDTLQLADVYSVLSWYLQRREEVHEYLRRRNLDAANIRSTIEAQLPDQSALREKLLARRNAPQHDLAGSIDAPPAK</sequence>
<dbReference type="Gene3D" id="1.10.10.10">
    <property type="entry name" value="Winged helix-like DNA-binding domain superfamily/Winged helix DNA-binding domain"/>
    <property type="match status" value="1"/>
</dbReference>
<accession>A0A517YCJ8</accession>
<proteinExistence type="predicted"/>
<dbReference type="AlphaFoldDB" id="A0A517YCJ8"/>
<evidence type="ECO:0008006" key="3">
    <source>
        <dbReference type="Google" id="ProtNLM"/>
    </source>
</evidence>
<dbReference type="InterPro" id="IPR007367">
    <property type="entry name" value="DUF433"/>
</dbReference>
<dbReference type="OrthoDB" id="281643at2"/>
<gene>
    <name evidence="1" type="ORF">ETAA8_30100</name>
</gene>
<dbReference type="KEGG" id="aagg:ETAA8_30100"/>
<reference evidence="1 2" key="1">
    <citation type="submission" date="2019-02" db="EMBL/GenBank/DDBJ databases">
        <title>Deep-cultivation of Planctomycetes and their phenomic and genomic characterization uncovers novel biology.</title>
        <authorList>
            <person name="Wiegand S."/>
            <person name="Jogler M."/>
            <person name="Boedeker C."/>
            <person name="Pinto D."/>
            <person name="Vollmers J."/>
            <person name="Rivas-Marin E."/>
            <person name="Kohn T."/>
            <person name="Peeters S.H."/>
            <person name="Heuer A."/>
            <person name="Rast P."/>
            <person name="Oberbeckmann S."/>
            <person name="Bunk B."/>
            <person name="Jeske O."/>
            <person name="Meyerdierks A."/>
            <person name="Storesund J.E."/>
            <person name="Kallscheuer N."/>
            <person name="Luecker S."/>
            <person name="Lage O.M."/>
            <person name="Pohl T."/>
            <person name="Merkel B.J."/>
            <person name="Hornburger P."/>
            <person name="Mueller R.-W."/>
            <person name="Bruemmer F."/>
            <person name="Labrenz M."/>
            <person name="Spormann A.M."/>
            <person name="Op den Camp H."/>
            <person name="Overmann J."/>
            <person name="Amann R."/>
            <person name="Jetten M.S.M."/>
            <person name="Mascher T."/>
            <person name="Medema M.H."/>
            <person name="Devos D.P."/>
            <person name="Kaster A.-K."/>
            <person name="Ovreas L."/>
            <person name="Rohde M."/>
            <person name="Galperin M.Y."/>
            <person name="Jogler C."/>
        </authorList>
    </citation>
    <scope>NUCLEOTIDE SEQUENCE [LARGE SCALE GENOMIC DNA]</scope>
    <source>
        <strain evidence="1 2">ETA_A8</strain>
    </source>
</reference>